<feature type="region of interest" description="Disordered" evidence="1">
    <location>
        <begin position="759"/>
        <end position="801"/>
    </location>
</feature>
<feature type="region of interest" description="Disordered" evidence="1">
    <location>
        <begin position="413"/>
        <end position="437"/>
    </location>
</feature>
<evidence type="ECO:0000313" key="3">
    <source>
        <dbReference type="Proteomes" id="UP000649617"/>
    </source>
</evidence>
<dbReference type="InterPro" id="IPR052603">
    <property type="entry name" value="EFCB6"/>
</dbReference>
<feature type="compositionally biased region" description="Acidic residues" evidence="1">
    <location>
        <begin position="785"/>
        <end position="795"/>
    </location>
</feature>
<comment type="caution">
    <text evidence="2">The sequence shown here is derived from an EMBL/GenBank/DDBJ whole genome shotgun (WGS) entry which is preliminary data.</text>
</comment>
<evidence type="ECO:0000313" key="2">
    <source>
        <dbReference type="EMBL" id="CAE7155093.1"/>
    </source>
</evidence>
<evidence type="ECO:0000256" key="1">
    <source>
        <dbReference type="SAM" id="MobiDB-lite"/>
    </source>
</evidence>
<proteinExistence type="predicted"/>
<keyword evidence="3" id="KW-1185">Reference proteome</keyword>
<dbReference type="Proteomes" id="UP000649617">
    <property type="component" value="Unassembled WGS sequence"/>
</dbReference>
<dbReference type="EMBL" id="CAJNIZ010000170">
    <property type="protein sequence ID" value="CAE7155093.1"/>
    <property type="molecule type" value="Genomic_DNA"/>
</dbReference>
<protein>
    <submittedName>
        <fullName evidence="2">SAMS2 protein</fullName>
    </submittedName>
</protein>
<feature type="compositionally biased region" description="Basic and acidic residues" evidence="1">
    <location>
        <begin position="413"/>
        <end position="428"/>
    </location>
</feature>
<dbReference type="PANTHER" id="PTHR20875">
    <property type="entry name" value="EF-HAND CALCIUM-BINDING DOMAIN-CONTAINING PROTEIN 6-RELATED"/>
    <property type="match status" value="1"/>
</dbReference>
<accession>A0A812IU22</accession>
<feature type="region of interest" description="Disordered" evidence="1">
    <location>
        <begin position="249"/>
        <end position="274"/>
    </location>
</feature>
<feature type="region of interest" description="Disordered" evidence="1">
    <location>
        <begin position="555"/>
        <end position="582"/>
    </location>
</feature>
<sequence>MAPPPFRLPMQAWEAPPQVAEEEYPEEVNDILREIQGYVFTRRIRAKDFFLDFDPLRCGRCSPHQFVRGLNAIVPHLRSDKMRILTDFFTEPSHDAMKPQVVRHLDFLRSVDHVFGASELERQPAVKAPRPGHCLKKHGADIGPCDDEAAVEQTLRRLALLVKTRGVIFSKCFQDSERSLDTSLLCPRFAGKVTEAQFCSHFPFMQDISEYELNLLLQRYYNADTGGISYVALDKEIQALIDEPCQGSVQHPQTARTHTSRQWTGPATWSGRESMRLPFGQDPDQLDEELLMRLKAEIASRRLRLHGSFQEVDRLRRGAVSMGQARTVFTILRIELDSKELEMLQRIFNLNGLFNYKQFCNAVLEVPLDSDCVDLGPALFKKSERVRVRHRLKPDAEEQLAEAESVMVLIEGRRREPHLDNKQKDKQRSSLGVEKRRHQKLPLARLLQRHQHHLVFCHQLGEVPSMVLQAAAPRPSPPAAAVIAALVAAQQAQAAPPGSASPQIAALTAAIAAARQAAPGAAAPTGAPAAVPGAAAAPGTQPQLTALIAALAQQGAGAGAPPTPTAPTAPLAAPTQPPPAPNPQAAAILATLQNATTAPAQNPQSAALVAALAQNPPAAPPNPQALAILSALGAPSAAGAAPTAAAGATGAAGVPPASSLSPQAAAVIAALVAAKSAAPATLPAQPLLGLAPQTTAGTAAPPNASGQIDIIAHLAASARINAAMNAAYSPPEEQQPVPPAPEPAAFDKDALRRLAQRAAEGPIEDEPPPPPPPEPVPKVAAMPEAEQDKDIDEPAADTTSDAAVAVPAAPAQDDETNGSIPAAAEVEVKKKDSSSIATMLSYAQSNVAKGKVPSDKTVDTASLQQAFTIGGGASGHASSGLKGLSPVESLCQRLDSAGSDLPSEERKDLQQQITAILPKLEPPKVAELVSRLQGAEGIRSSQFLDEVAKALHPSRFTSSHLTRMMASLATWAAAVSGSDADGKIKLSEDARSFFTTSAAELSLRLMDVAPKDLSQIATAMATIGMTEERFFASLARASVARCERFSVEEILMVCVAFDKAGMVHIPLLEAAGKLLRLQVAQVPGEDLSKGLRSLATCCVRDLALGRAVGEYLAEGPKGGLTPEEFCSLAWTFVNLGFYHDQMFRAVFKALEDAPTMPGDTLCQLYEIHLALKAFRNDLYGKYELEESAVQSLRAHYRKHRGGKVRDVKLERSVEKVCKDIAECLQKVVSGSISRQHQTELGMAVDIAVSAKRGSRPIVFIEVDGSHSLMKTLDLTGPATSQISRVRGPVLLKRYLLQKHGFRIAVVPEDFWRSLPDSREKRAYCDASGREFSYLDFCNSFRRRASESGSGLRRVCHVSQPSRYFTRKGKVIPLARQAPLSARPKTR</sequence>
<feature type="region of interest" description="Disordered" evidence="1">
    <location>
        <begin position="807"/>
        <end position="826"/>
    </location>
</feature>
<reference evidence="2" key="1">
    <citation type="submission" date="2021-02" db="EMBL/GenBank/DDBJ databases">
        <authorList>
            <person name="Dougan E. K."/>
            <person name="Rhodes N."/>
            <person name="Thang M."/>
            <person name="Chan C."/>
        </authorList>
    </citation>
    <scope>NUCLEOTIDE SEQUENCE</scope>
</reference>
<feature type="compositionally biased region" description="Polar residues" evidence="1">
    <location>
        <begin position="249"/>
        <end position="267"/>
    </location>
</feature>
<organism evidence="2 3">
    <name type="scientific">Symbiodinium pilosum</name>
    <name type="common">Dinoflagellate</name>
    <dbReference type="NCBI Taxonomy" id="2952"/>
    <lineage>
        <taxon>Eukaryota</taxon>
        <taxon>Sar</taxon>
        <taxon>Alveolata</taxon>
        <taxon>Dinophyceae</taxon>
        <taxon>Suessiales</taxon>
        <taxon>Symbiodiniaceae</taxon>
        <taxon>Symbiodinium</taxon>
    </lineage>
</organism>
<dbReference type="SUPFAM" id="SSF47473">
    <property type="entry name" value="EF-hand"/>
    <property type="match status" value="1"/>
</dbReference>
<gene>
    <name evidence="2" type="primary">SAMS2</name>
    <name evidence="2" type="ORF">SPIL2461_LOCUS317</name>
</gene>
<dbReference type="InterPro" id="IPR011992">
    <property type="entry name" value="EF-hand-dom_pair"/>
</dbReference>
<dbReference type="OrthoDB" id="187808at2759"/>
<name>A0A812IU22_SYMPI</name>
<dbReference type="PANTHER" id="PTHR20875:SF0">
    <property type="entry name" value="GH12158P"/>
    <property type="match status" value="1"/>
</dbReference>